<name>A0A8J5N8W5_HOMAM</name>
<keyword evidence="2" id="KW-1185">Reference proteome</keyword>
<organism evidence="1 2">
    <name type="scientific">Homarus americanus</name>
    <name type="common">American lobster</name>
    <dbReference type="NCBI Taxonomy" id="6706"/>
    <lineage>
        <taxon>Eukaryota</taxon>
        <taxon>Metazoa</taxon>
        <taxon>Ecdysozoa</taxon>
        <taxon>Arthropoda</taxon>
        <taxon>Crustacea</taxon>
        <taxon>Multicrustacea</taxon>
        <taxon>Malacostraca</taxon>
        <taxon>Eumalacostraca</taxon>
        <taxon>Eucarida</taxon>
        <taxon>Decapoda</taxon>
        <taxon>Pleocyemata</taxon>
        <taxon>Astacidea</taxon>
        <taxon>Nephropoidea</taxon>
        <taxon>Nephropidae</taxon>
        <taxon>Homarus</taxon>
    </lineage>
</organism>
<reference evidence="1" key="1">
    <citation type="journal article" date="2021" name="Sci. Adv.">
        <title>The American lobster genome reveals insights on longevity, neural, and immune adaptations.</title>
        <authorList>
            <person name="Polinski J.M."/>
            <person name="Zimin A.V."/>
            <person name="Clark K.F."/>
            <person name="Kohn A.B."/>
            <person name="Sadowski N."/>
            <person name="Timp W."/>
            <person name="Ptitsyn A."/>
            <person name="Khanna P."/>
            <person name="Romanova D.Y."/>
            <person name="Williams P."/>
            <person name="Greenwood S.J."/>
            <person name="Moroz L.L."/>
            <person name="Walt D.R."/>
            <person name="Bodnar A.G."/>
        </authorList>
    </citation>
    <scope>NUCLEOTIDE SEQUENCE</scope>
    <source>
        <strain evidence="1">GMGI-L3</strain>
    </source>
</reference>
<dbReference type="EMBL" id="JAHLQT010006356">
    <property type="protein sequence ID" value="KAG7174968.1"/>
    <property type="molecule type" value="Genomic_DNA"/>
</dbReference>
<accession>A0A8J5N8W5</accession>
<evidence type="ECO:0000313" key="1">
    <source>
        <dbReference type="EMBL" id="KAG7174968.1"/>
    </source>
</evidence>
<dbReference type="Proteomes" id="UP000747542">
    <property type="component" value="Unassembled WGS sequence"/>
</dbReference>
<sequence length="471" mass="52703">MAAGATVACGLQAGATMSWASIICSLQSCCFYSMQSTELGFYNMQSLQSWSFYNMQSAELELLQYAVYRLELLAGASIIYGLQSWSYYSYAVYRAGASIVYVYRLGFCICSLQSWSFYNMQSTELGFYNMQSTELGFYSMQVPQSWSFYNMQSTELGFYNMQSAGWSFYNMQSYRAGASIICSLQSWASAELELCNMQSTGWSFYSMQATEARASIICSLQSWVSILCSLQSWASIICSLQSWSFYNMQSTEAGASIICSLQSWASILYCLQSWSFYNMQSLQAGLLLEYCSMWSTTELGYCSMWSEAGATIVCGPQSWSYNGMQVCRTGFPIICSLQIYNRAGASIICSLQGWTSIMQSTEWSFYNMQSTGWSYYSMYVVCKAGAIVCDLQAGLLYYSMQSTELRSCTGSVWSGLELLWRGPRARLCLQDIYTTASMNLPGLGCVMLWMAQCAVVNLAHTEPHATVAPAL</sequence>
<dbReference type="AlphaFoldDB" id="A0A8J5N8W5"/>
<comment type="caution">
    <text evidence="1">The sequence shown here is derived from an EMBL/GenBank/DDBJ whole genome shotgun (WGS) entry which is preliminary data.</text>
</comment>
<gene>
    <name evidence="1" type="ORF">Hamer_G015173</name>
</gene>
<protein>
    <submittedName>
        <fullName evidence="1">Uncharacterized protein</fullName>
    </submittedName>
</protein>
<proteinExistence type="predicted"/>
<evidence type="ECO:0000313" key="2">
    <source>
        <dbReference type="Proteomes" id="UP000747542"/>
    </source>
</evidence>